<evidence type="ECO:0000256" key="1">
    <source>
        <dbReference type="SAM" id="MobiDB-lite"/>
    </source>
</evidence>
<feature type="compositionally biased region" description="Basic and acidic residues" evidence="1">
    <location>
        <begin position="25"/>
        <end position="34"/>
    </location>
</feature>
<feature type="region of interest" description="Disordered" evidence="1">
    <location>
        <begin position="1"/>
        <end position="60"/>
    </location>
</feature>
<dbReference type="EMBL" id="AGWX01000001">
    <property type="protein sequence ID" value="EKS41484.1"/>
    <property type="molecule type" value="Genomic_DNA"/>
</dbReference>
<dbReference type="AlphaFoldDB" id="K8PL34"/>
<sequence>MWNKNGSHNEPYVLDQKNDPSPTKGTDKPWERPGQKSQNPGEPDAPKPDLDRWNKSIQGK</sequence>
<proteinExistence type="predicted"/>
<reference evidence="2 3" key="1">
    <citation type="submission" date="2012-04" db="EMBL/GenBank/DDBJ databases">
        <title>The Genome Sequence of Afipia broomeae ATCC 49717.</title>
        <authorList>
            <consortium name="The Broad Institute Genome Sequencing Platform"/>
            <person name="Earl A."/>
            <person name="Ward D."/>
            <person name="Feldgarden M."/>
            <person name="Gevers D."/>
            <person name="Huys G."/>
            <person name="Walker B."/>
            <person name="Young S.K."/>
            <person name="Zeng Q."/>
            <person name="Gargeya S."/>
            <person name="Fitzgerald M."/>
            <person name="Haas B."/>
            <person name="Abouelleil A."/>
            <person name="Alvarado L."/>
            <person name="Arachchi H.M."/>
            <person name="Berlin A."/>
            <person name="Chapman S.B."/>
            <person name="Goldberg J."/>
            <person name="Griggs A."/>
            <person name="Gujja S."/>
            <person name="Hansen M."/>
            <person name="Howarth C."/>
            <person name="Imamovic A."/>
            <person name="Larimer J."/>
            <person name="McCowen C."/>
            <person name="Montmayeur A."/>
            <person name="Murphy C."/>
            <person name="Neiman D."/>
            <person name="Pearson M."/>
            <person name="Priest M."/>
            <person name="Roberts A."/>
            <person name="Saif S."/>
            <person name="Shea T."/>
            <person name="Sisk P."/>
            <person name="Sykes S."/>
            <person name="Wortman J."/>
            <person name="Nusbaum C."/>
            <person name="Birren B."/>
        </authorList>
    </citation>
    <scope>NUCLEOTIDE SEQUENCE [LARGE SCALE GENOMIC DNA]</scope>
    <source>
        <strain evidence="2 3">ATCC 49717</strain>
    </source>
</reference>
<feature type="compositionally biased region" description="Basic and acidic residues" evidence="1">
    <location>
        <begin position="44"/>
        <end position="54"/>
    </location>
</feature>
<dbReference type="Proteomes" id="UP000001096">
    <property type="component" value="Unassembled WGS sequence"/>
</dbReference>
<accession>K8PL34</accession>
<evidence type="ECO:0000313" key="2">
    <source>
        <dbReference type="EMBL" id="EKS41484.1"/>
    </source>
</evidence>
<dbReference type="HOGENOM" id="CLU_2930806_0_0_5"/>
<protein>
    <submittedName>
        <fullName evidence="2">Uncharacterized protein</fullName>
    </submittedName>
</protein>
<comment type="caution">
    <text evidence="2">The sequence shown here is derived from an EMBL/GenBank/DDBJ whole genome shotgun (WGS) entry which is preliminary data.</text>
</comment>
<evidence type="ECO:0000313" key="3">
    <source>
        <dbReference type="Proteomes" id="UP000001096"/>
    </source>
</evidence>
<organism evidence="2 3">
    <name type="scientific">Afipia broomeae ATCC 49717</name>
    <dbReference type="NCBI Taxonomy" id="883078"/>
    <lineage>
        <taxon>Bacteria</taxon>
        <taxon>Pseudomonadati</taxon>
        <taxon>Pseudomonadota</taxon>
        <taxon>Alphaproteobacteria</taxon>
        <taxon>Hyphomicrobiales</taxon>
        <taxon>Nitrobacteraceae</taxon>
        <taxon>Afipia</taxon>
    </lineage>
</organism>
<gene>
    <name evidence="2" type="ORF">HMPREF9695_00576</name>
</gene>
<keyword evidence="3" id="KW-1185">Reference proteome</keyword>
<name>K8PL34_9BRAD</name>